<comment type="caution">
    <text evidence="2">The sequence shown here is derived from an EMBL/GenBank/DDBJ whole genome shotgun (WGS) entry which is preliminary data.</text>
</comment>
<name>A0AAV4TAE5_9ARAC</name>
<sequence>MFLSQQWRCCEKGNVNIVGVAALKSGQRRVLSSVSLLLDNGSLRIDRVVDNIKGGLGGSPHSIVRDGCYTGGTNGTQKGDAGHSTTMTTALHRRNVDSGRRQ</sequence>
<accession>A0AAV4TAE5</accession>
<reference evidence="2 3" key="1">
    <citation type="submission" date="2021-06" db="EMBL/GenBank/DDBJ databases">
        <title>Caerostris darwini draft genome.</title>
        <authorList>
            <person name="Kono N."/>
            <person name="Arakawa K."/>
        </authorList>
    </citation>
    <scope>NUCLEOTIDE SEQUENCE [LARGE SCALE GENOMIC DNA]</scope>
</reference>
<evidence type="ECO:0000256" key="1">
    <source>
        <dbReference type="SAM" id="MobiDB-lite"/>
    </source>
</evidence>
<dbReference type="AlphaFoldDB" id="A0AAV4TAE5"/>
<feature type="region of interest" description="Disordered" evidence="1">
    <location>
        <begin position="70"/>
        <end position="102"/>
    </location>
</feature>
<protein>
    <submittedName>
        <fullName evidence="2">Uncharacterized protein</fullName>
    </submittedName>
</protein>
<evidence type="ECO:0000313" key="3">
    <source>
        <dbReference type="Proteomes" id="UP001054837"/>
    </source>
</evidence>
<evidence type="ECO:0000313" key="2">
    <source>
        <dbReference type="EMBL" id="GIY43245.1"/>
    </source>
</evidence>
<dbReference type="EMBL" id="BPLQ01009319">
    <property type="protein sequence ID" value="GIY43245.1"/>
    <property type="molecule type" value="Genomic_DNA"/>
</dbReference>
<keyword evidence="3" id="KW-1185">Reference proteome</keyword>
<organism evidence="2 3">
    <name type="scientific">Caerostris darwini</name>
    <dbReference type="NCBI Taxonomy" id="1538125"/>
    <lineage>
        <taxon>Eukaryota</taxon>
        <taxon>Metazoa</taxon>
        <taxon>Ecdysozoa</taxon>
        <taxon>Arthropoda</taxon>
        <taxon>Chelicerata</taxon>
        <taxon>Arachnida</taxon>
        <taxon>Araneae</taxon>
        <taxon>Araneomorphae</taxon>
        <taxon>Entelegynae</taxon>
        <taxon>Araneoidea</taxon>
        <taxon>Araneidae</taxon>
        <taxon>Caerostris</taxon>
    </lineage>
</organism>
<dbReference type="Proteomes" id="UP001054837">
    <property type="component" value="Unassembled WGS sequence"/>
</dbReference>
<gene>
    <name evidence="2" type="ORF">CDAR_257491</name>
</gene>
<proteinExistence type="predicted"/>